<keyword evidence="5" id="KW-1185">Reference proteome</keyword>
<dbReference type="GO" id="GO:0003700">
    <property type="term" value="F:DNA-binding transcription factor activity"/>
    <property type="evidence" value="ECO:0007669"/>
    <property type="project" value="InterPro"/>
</dbReference>
<dbReference type="GO" id="GO:0016301">
    <property type="term" value="F:kinase activity"/>
    <property type="evidence" value="ECO:0007669"/>
    <property type="project" value="UniProtKB-KW"/>
</dbReference>
<evidence type="ECO:0000313" key="5">
    <source>
        <dbReference type="Proteomes" id="UP000641932"/>
    </source>
</evidence>
<dbReference type="CDD" id="cd23763">
    <property type="entry name" value="ASKHA_ATPase_ROK"/>
    <property type="match status" value="1"/>
</dbReference>
<feature type="region of interest" description="Disordered" evidence="2">
    <location>
        <begin position="394"/>
        <end position="417"/>
    </location>
</feature>
<dbReference type="InterPro" id="IPR036390">
    <property type="entry name" value="WH_DNA-bd_sf"/>
</dbReference>
<dbReference type="SUPFAM" id="SSF46785">
    <property type="entry name" value="Winged helix' DNA-binding domain"/>
    <property type="match status" value="1"/>
</dbReference>
<protein>
    <submittedName>
        <fullName evidence="4">Sugar kinase</fullName>
    </submittedName>
</protein>
<dbReference type="Pfam" id="PF00480">
    <property type="entry name" value="ROK"/>
    <property type="match status" value="1"/>
</dbReference>
<gene>
    <name evidence="4" type="ORF">GCM10012280_49560</name>
</gene>
<evidence type="ECO:0000256" key="2">
    <source>
        <dbReference type="SAM" id="MobiDB-lite"/>
    </source>
</evidence>
<dbReference type="Proteomes" id="UP000641932">
    <property type="component" value="Unassembled WGS sequence"/>
</dbReference>
<evidence type="ECO:0000313" key="4">
    <source>
        <dbReference type="EMBL" id="GGO94502.1"/>
    </source>
</evidence>
<feature type="domain" description="HTH marR-type" evidence="3">
    <location>
        <begin position="17"/>
        <end position="60"/>
    </location>
</feature>
<dbReference type="PANTHER" id="PTHR18964">
    <property type="entry name" value="ROK (REPRESSOR, ORF, KINASE) FAMILY"/>
    <property type="match status" value="1"/>
</dbReference>
<proteinExistence type="inferred from homology"/>
<organism evidence="4 5">
    <name type="scientific">Wenjunlia tyrosinilytica</name>
    <dbReference type="NCBI Taxonomy" id="1544741"/>
    <lineage>
        <taxon>Bacteria</taxon>
        <taxon>Bacillati</taxon>
        <taxon>Actinomycetota</taxon>
        <taxon>Actinomycetes</taxon>
        <taxon>Kitasatosporales</taxon>
        <taxon>Streptomycetaceae</taxon>
        <taxon>Wenjunlia</taxon>
    </lineage>
</organism>
<dbReference type="Gene3D" id="1.10.10.10">
    <property type="entry name" value="Winged helix-like DNA-binding domain superfamily/Winged helix DNA-binding domain"/>
    <property type="match status" value="1"/>
</dbReference>
<dbReference type="AlphaFoldDB" id="A0A917ZTN6"/>
<dbReference type="InterPro" id="IPR000835">
    <property type="entry name" value="HTH_MarR-typ"/>
</dbReference>
<feature type="compositionally biased region" description="Low complexity" evidence="2">
    <location>
        <begin position="401"/>
        <end position="410"/>
    </location>
</feature>
<keyword evidence="4" id="KW-0418">Kinase</keyword>
<evidence type="ECO:0000259" key="3">
    <source>
        <dbReference type="Pfam" id="PF12802"/>
    </source>
</evidence>
<comment type="caution">
    <text evidence="4">The sequence shown here is derived from an EMBL/GenBank/DDBJ whole genome shotgun (WGS) entry which is preliminary data.</text>
</comment>
<comment type="similarity">
    <text evidence="1">Belongs to the ROK (NagC/XylR) family.</text>
</comment>
<accession>A0A917ZTN6</accession>
<dbReference type="Gene3D" id="3.30.420.40">
    <property type="match status" value="2"/>
</dbReference>
<sequence>MREMTPAGPLLRQVNTQTLMQLIIHTGPVTRVELARRSGLSKQTVSEIVRQLQGADWVRETGRVRGGVGRSPVAYEFNPRSGFVIGVDLGGTKLRAAIGDLGGGLLHEIVESTDPLGGRHVIEQVCSVSRRLADLADASWDAVLCVAIGTPGVLNPQTGVMDFAVNIPSFGDLRVQDELTGRLGVPLLLDNDVNMAVLGEHWQGLGQDSSDFVFIAVGTGIGMGVVADDEIRRGCNGAAGEICYLPIGADPLDRANQVKGAFEEAAAGAGLVRRYVEAGGREVGVPEIFAAAADGDAAAQLVLDDEGRLIGQAICAVAGVLDPELVVLGGGIGSRTELLEPVRNWLGRFMLQPPEVHTSALGHRAPLVGSMAVALRTAHQDLFGATALTPLVLPTPPSGTADAADGDVAAPNPGGTR</sequence>
<dbReference type="PANTHER" id="PTHR18964:SF149">
    <property type="entry name" value="BIFUNCTIONAL UDP-N-ACETYLGLUCOSAMINE 2-EPIMERASE_N-ACETYLMANNOSAMINE KINASE"/>
    <property type="match status" value="1"/>
</dbReference>
<reference evidence="4" key="2">
    <citation type="submission" date="2020-09" db="EMBL/GenBank/DDBJ databases">
        <authorList>
            <person name="Sun Q."/>
            <person name="Zhou Y."/>
        </authorList>
    </citation>
    <scope>NUCLEOTIDE SEQUENCE</scope>
    <source>
        <strain evidence="4">CGMCC 4.7201</strain>
    </source>
</reference>
<evidence type="ECO:0000256" key="1">
    <source>
        <dbReference type="ARBA" id="ARBA00006479"/>
    </source>
</evidence>
<dbReference type="InterPro" id="IPR043129">
    <property type="entry name" value="ATPase_NBD"/>
</dbReference>
<dbReference type="InterPro" id="IPR000600">
    <property type="entry name" value="ROK"/>
</dbReference>
<dbReference type="InterPro" id="IPR036388">
    <property type="entry name" value="WH-like_DNA-bd_sf"/>
</dbReference>
<dbReference type="SUPFAM" id="SSF53067">
    <property type="entry name" value="Actin-like ATPase domain"/>
    <property type="match status" value="1"/>
</dbReference>
<reference evidence="4" key="1">
    <citation type="journal article" date="2014" name="Int. J. Syst. Evol. Microbiol.">
        <title>Complete genome sequence of Corynebacterium casei LMG S-19264T (=DSM 44701T), isolated from a smear-ripened cheese.</title>
        <authorList>
            <consortium name="US DOE Joint Genome Institute (JGI-PGF)"/>
            <person name="Walter F."/>
            <person name="Albersmeier A."/>
            <person name="Kalinowski J."/>
            <person name="Ruckert C."/>
        </authorList>
    </citation>
    <scope>NUCLEOTIDE SEQUENCE</scope>
    <source>
        <strain evidence="4">CGMCC 4.7201</strain>
    </source>
</reference>
<keyword evidence="4" id="KW-0808">Transferase</keyword>
<dbReference type="Pfam" id="PF12802">
    <property type="entry name" value="MarR_2"/>
    <property type="match status" value="1"/>
</dbReference>
<dbReference type="EMBL" id="BMMS01000023">
    <property type="protein sequence ID" value="GGO94502.1"/>
    <property type="molecule type" value="Genomic_DNA"/>
</dbReference>
<name>A0A917ZTN6_9ACTN</name>